<dbReference type="PANTHER" id="PTHR43236:SF2">
    <property type="entry name" value="BLL0069 PROTEIN"/>
    <property type="match status" value="1"/>
</dbReference>
<protein>
    <submittedName>
        <fullName evidence="2">Zn peptidase</fullName>
    </submittedName>
</protein>
<accession>A0A2Z4UCQ9</accession>
<dbReference type="OrthoDB" id="9816277at2"/>
<name>A0A2Z4UCQ9_9FIRM</name>
<proteinExistence type="predicted"/>
<reference evidence="3" key="1">
    <citation type="submission" date="2018-06" db="EMBL/GenBank/DDBJ databases">
        <title>Description of Blautia argi sp. nov., a new anaerobic isolated from dog feces.</title>
        <authorList>
            <person name="Chang Y.-H."/>
            <person name="Paek J."/>
            <person name="Shin Y."/>
        </authorList>
    </citation>
    <scope>NUCLEOTIDE SEQUENCE [LARGE SCALE GENOMIC DNA]</scope>
    <source>
        <strain evidence="3">KCTC 15426</strain>
    </source>
</reference>
<sequence>MLNRDIKKIALHLIKKYNTQNPFKIADALKIEYIIGPMGHYSGCYLYLKKHRCIFLNDELSENEKSFVMAHELGHAILHRTENCYFIRNKTFLSTAWIEREANTFAAELLIPDSLIYENPGFTKKQLARLAGYNEKIMDFKTID</sequence>
<gene>
    <name evidence="2" type="ORF">DQQ01_12725</name>
</gene>
<evidence type="ECO:0000259" key="1">
    <source>
        <dbReference type="Pfam" id="PF06114"/>
    </source>
</evidence>
<dbReference type="EMBL" id="CP030280">
    <property type="protein sequence ID" value="AWY98863.1"/>
    <property type="molecule type" value="Genomic_DNA"/>
</dbReference>
<evidence type="ECO:0000313" key="2">
    <source>
        <dbReference type="EMBL" id="AWY98863.1"/>
    </source>
</evidence>
<dbReference type="PANTHER" id="PTHR43236">
    <property type="entry name" value="ANTITOXIN HIGA1"/>
    <property type="match status" value="1"/>
</dbReference>
<dbReference type="Gene3D" id="1.10.10.2910">
    <property type="match status" value="1"/>
</dbReference>
<organism evidence="2 3">
    <name type="scientific">Blautia argi</name>
    <dbReference type="NCBI Taxonomy" id="1912897"/>
    <lineage>
        <taxon>Bacteria</taxon>
        <taxon>Bacillati</taxon>
        <taxon>Bacillota</taxon>
        <taxon>Clostridia</taxon>
        <taxon>Lachnospirales</taxon>
        <taxon>Lachnospiraceae</taxon>
        <taxon>Blautia</taxon>
    </lineage>
</organism>
<evidence type="ECO:0000313" key="3">
    <source>
        <dbReference type="Proteomes" id="UP000250003"/>
    </source>
</evidence>
<dbReference type="AlphaFoldDB" id="A0A2Z4UCQ9"/>
<keyword evidence="3" id="KW-1185">Reference proteome</keyword>
<dbReference type="InterPro" id="IPR010359">
    <property type="entry name" value="IrrE_HExxH"/>
</dbReference>
<dbReference type="Pfam" id="PF06114">
    <property type="entry name" value="Peptidase_M78"/>
    <property type="match status" value="1"/>
</dbReference>
<dbReference type="Proteomes" id="UP000250003">
    <property type="component" value="Chromosome"/>
</dbReference>
<dbReference type="KEGG" id="blau:DQQ01_12725"/>
<feature type="domain" description="IrrE N-terminal-like" evidence="1">
    <location>
        <begin position="27"/>
        <end position="120"/>
    </location>
</feature>
<dbReference type="InterPro" id="IPR052345">
    <property type="entry name" value="Rad_response_metalloprotease"/>
</dbReference>